<protein>
    <submittedName>
        <fullName evidence="2">Uncharacterized protein</fullName>
    </submittedName>
</protein>
<dbReference type="AlphaFoldDB" id="A0A6L2JUH1"/>
<evidence type="ECO:0000313" key="2">
    <source>
        <dbReference type="EMBL" id="GEU40252.1"/>
    </source>
</evidence>
<comment type="caution">
    <text evidence="2">The sequence shown here is derived from an EMBL/GenBank/DDBJ whole genome shotgun (WGS) entry which is preliminary data.</text>
</comment>
<dbReference type="EMBL" id="BKCJ010001278">
    <property type="protein sequence ID" value="GEU40252.1"/>
    <property type="molecule type" value="Genomic_DNA"/>
</dbReference>
<reference evidence="2" key="1">
    <citation type="journal article" date="2019" name="Sci. Rep.">
        <title>Draft genome of Tanacetum cinerariifolium, the natural source of mosquito coil.</title>
        <authorList>
            <person name="Yamashiro T."/>
            <person name="Shiraishi A."/>
            <person name="Satake H."/>
            <person name="Nakayama K."/>
        </authorList>
    </citation>
    <scope>NUCLEOTIDE SEQUENCE</scope>
</reference>
<feature type="compositionally biased region" description="Polar residues" evidence="1">
    <location>
        <begin position="32"/>
        <end position="53"/>
    </location>
</feature>
<gene>
    <name evidence="2" type="ORF">Tci_012230</name>
</gene>
<organism evidence="2">
    <name type="scientific">Tanacetum cinerariifolium</name>
    <name type="common">Dalmatian daisy</name>
    <name type="synonym">Chrysanthemum cinerariifolium</name>
    <dbReference type="NCBI Taxonomy" id="118510"/>
    <lineage>
        <taxon>Eukaryota</taxon>
        <taxon>Viridiplantae</taxon>
        <taxon>Streptophyta</taxon>
        <taxon>Embryophyta</taxon>
        <taxon>Tracheophyta</taxon>
        <taxon>Spermatophyta</taxon>
        <taxon>Magnoliopsida</taxon>
        <taxon>eudicotyledons</taxon>
        <taxon>Gunneridae</taxon>
        <taxon>Pentapetalae</taxon>
        <taxon>asterids</taxon>
        <taxon>campanulids</taxon>
        <taxon>Asterales</taxon>
        <taxon>Asteraceae</taxon>
        <taxon>Asteroideae</taxon>
        <taxon>Anthemideae</taxon>
        <taxon>Anthemidinae</taxon>
        <taxon>Tanacetum</taxon>
    </lineage>
</organism>
<accession>A0A6L2JUH1</accession>
<proteinExistence type="predicted"/>
<feature type="region of interest" description="Disordered" evidence="1">
    <location>
        <begin position="30"/>
        <end position="55"/>
    </location>
</feature>
<evidence type="ECO:0000256" key="1">
    <source>
        <dbReference type="SAM" id="MobiDB-lite"/>
    </source>
</evidence>
<name>A0A6L2JUH1_TANCI</name>
<sequence>MIAQEEEAGIQSTQKEFNFMAAVGAYEETERANTNSTLKNNLQEASTSGTQSDKAPFYDLDESAELLEPIPKPQQRTQNNSNVISEVSSVEQGRGIVEQHPETVEETRAYQESIFHNIVAKKVNSVNHKMKETNAESTTELARYKNQEKARLFDKVSKQKDSTKGTSVNTLFCEQSIMGKTASSGSKLYSITPFLKSSVLPKVDKANALSKPVTSNSAPSTRDSKGVQTVNVIAFRIFRTNPSNTSRVDNVIPMKPVKASVKTKLLKTKIRIF</sequence>